<feature type="domain" description="SAC3/GANP/THP3 conserved" evidence="2">
    <location>
        <begin position="159"/>
        <end position="408"/>
    </location>
</feature>
<dbReference type="RefSeq" id="XP_007868425.1">
    <property type="nucleotide sequence ID" value="XM_007870234.1"/>
</dbReference>
<feature type="compositionally biased region" description="Polar residues" evidence="1">
    <location>
        <begin position="458"/>
        <end position="470"/>
    </location>
</feature>
<protein>
    <recommendedName>
        <fullName evidence="2">SAC3/GANP/THP3 conserved domain-containing protein</fullName>
    </recommendedName>
</protein>
<dbReference type="InterPro" id="IPR005062">
    <property type="entry name" value="SAC3/GANP/THP3_conserved"/>
</dbReference>
<evidence type="ECO:0000313" key="4">
    <source>
        <dbReference type="Proteomes" id="UP000030669"/>
    </source>
</evidence>
<feature type="compositionally biased region" description="Low complexity" evidence="1">
    <location>
        <begin position="733"/>
        <end position="743"/>
    </location>
</feature>
<feature type="region of interest" description="Disordered" evidence="1">
    <location>
        <begin position="1364"/>
        <end position="1434"/>
    </location>
</feature>
<keyword evidence="4" id="KW-1185">Reference proteome</keyword>
<gene>
    <name evidence="3" type="ORF">GLOTRDRAFT_140053</name>
</gene>
<evidence type="ECO:0000259" key="2">
    <source>
        <dbReference type="Pfam" id="PF03399"/>
    </source>
</evidence>
<feature type="compositionally biased region" description="Polar residues" evidence="1">
    <location>
        <begin position="744"/>
        <end position="755"/>
    </location>
</feature>
<feature type="compositionally biased region" description="Polar residues" evidence="1">
    <location>
        <begin position="710"/>
        <end position="726"/>
    </location>
</feature>
<proteinExistence type="predicted"/>
<organism evidence="3 4">
    <name type="scientific">Gloeophyllum trabeum (strain ATCC 11539 / FP-39264 / Madison 617)</name>
    <name type="common">Brown rot fungus</name>
    <dbReference type="NCBI Taxonomy" id="670483"/>
    <lineage>
        <taxon>Eukaryota</taxon>
        <taxon>Fungi</taxon>
        <taxon>Dikarya</taxon>
        <taxon>Basidiomycota</taxon>
        <taxon>Agaricomycotina</taxon>
        <taxon>Agaricomycetes</taxon>
        <taxon>Gloeophyllales</taxon>
        <taxon>Gloeophyllaceae</taxon>
        <taxon>Gloeophyllum</taxon>
    </lineage>
</organism>
<dbReference type="STRING" id="670483.S7Q0A5"/>
<dbReference type="Pfam" id="PF03399">
    <property type="entry name" value="SAC3_GANP"/>
    <property type="match status" value="1"/>
</dbReference>
<feature type="compositionally biased region" description="Acidic residues" evidence="1">
    <location>
        <begin position="89"/>
        <end position="109"/>
    </location>
</feature>
<feature type="compositionally biased region" description="Polar residues" evidence="1">
    <location>
        <begin position="1384"/>
        <end position="1400"/>
    </location>
</feature>
<feature type="compositionally biased region" description="Low complexity" evidence="1">
    <location>
        <begin position="1419"/>
        <end position="1428"/>
    </location>
</feature>
<feature type="region of interest" description="Disordered" evidence="1">
    <location>
        <begin position="1"/>
        <end position="111"/>
    </location>
</feature>
<dbReference type="PANTHER" id="PTHR12436:SF3">
    <property type="entry name" value="GERMINAL-CENTER ASSOCIATED NUCLEAR PROTEIN"/>
    <property type="match status" value="1"/>
</dbReference>
<dbReference type="HOGENOM" id="CLU_252204_0_0_1"/>
<dbReference type="OrthoDB" id="264795at2759"/>
<feature type="compositionally biased region" description="Low complexity" evidence="1">
    <location>
        <begin position="633"/>
        <end position="672"/>
    </location>
</feature>
<reference evidence="3 4" key="1">
    <citation type="journal article" date="2012" name="Science">
        <title>The Paleozoic origin of enzymatic lignin decomposition reconstructed from 31 fungal genomes.</title>
        <authorList>
            <person name="Floudas D."/>
            <person name="Binder M."/>
            <person name="Riley R."/>
            <person name="Barry K."/>
            <person name="Blanchette R.A."/>
            <person name="Henrissat B."/>
            <person name="Martinez A.T."/>
            <person name="Otillar R."/>
            <person name="Spatafora J.W."/>
            <person name="Yadav J.S."/>
            <person name="Aerts A."/>
            <person name="Benoit I."/>
            <person name="Boyd A."/>
            <person name="Carlson A."/>
            <person name="Copeland A."/>
            <person name="Coutinho P.M."/>
            <person name="de Vries R.P."/>
            <person name="Ferreira P."/>
            <person name="Findley K."/>
            <person name="Foster B."/>
            <person name="Gaskell J."/>
            <person name="Glotzer D."/>
            <person name="Gorecki P."/>
            <person name="Heitman J."/>
            <person name="Hesse C."/>
            <person name="Hori C."/>
            <person name="Igarashi K."/>
            <person name="Jurgens J.A."/>
            <person name="Kallen N."/>
            <person name="Kersten P."/>
            <person name="Kohler A."/>
            <person name="Kuees U."/>
            <person name="Kumar T.K.A."/>
            <person name="Kuo A."/>
            <person name="LaButti K."/>
            <person name="Larrondo L.F."/>
            <person name="Lindquist E."/>
            <person name="Ling A."/>
            <person name="Lombard V."/>
            <person name="Lucas S."/>
            <person name="Lundell T."/>
            <person name="Martin R."/>
            <person name="McLaughlin D.J."/>
            <person name="Morgenstern I."/>
            <person name="Morin E."/>
            <person name="Murat C."/>
            <person name="Nagy L.G."/>
            <person name="Nolan M."/>
            <person name="Ohm R.A."/>
            <person name="Patyshakuliyeva A."/>
            <person name="Rokas A."/>
            <person name="Ruiz-Duenas F.J."/>
            <person name="Sabat G."/>
            <person name="Salamov A."/>
            <person name="Samejima M."/>
            <person name="Schmutz J."/>
            <person name="Slot J.C."/>
            <person name="St John F."/>
            <person name="Stenlid J."/>
            <person name="Sun H."/>
            <person name="Sun S."/>
            <person name="Syed K."/>
            <person name="Tsang A."/>
            <person name="Wiebenga A."/>
            <person name="Young D."/>
            <person name="Pisabarro A."/>
            <person name="Eastwood D.C."/>
            <person name="Martin F."/>
            <person name="Cullen D."/>
            <person name="Grigoriev I.V."/>
            <person name="Hibbett D.S."/>
        </authorList>
    </citation>
    <scope>NUCLEOTIDE SEQUENCE [LARGE SCALE GENOMIC DNA]</scope>
    <source>
        <strain evidence="3 4">ATCC 11539</strain>
    </source>
</reference>
<feature type="region of interest" description="Disordered" evidence="1">
    <location>
        <begin position="931"/>
        <end position="972"/>
    </location>
</feature>
<feature type="compositionally biased region" description="Low complexity" evidence="1">
    <location>
        <begin position="953"/>
        <end position="964"/>
    </location>
</feature>
<dbReference type="Gene3D" id="1.25.40.990">
    <property type="match status" value="1"/>
</dbReference>
<dbReference type="GeneID" id="19304425"/>
<dbReference type="GO" id="GO:0006406">
    <property type="term" value="P:mRNA export from nucleus"/>
    <property type="evidence" value="ECO:0007669"/>
    <property type="project" value="TreeGrafter"/>
</dbReference>
<feature type="compositionally biased region" description="Low complexity" evidence="1">
    <location>
        <begin position="540"/>
        <end position="576"/>
    </location>
</feature>
<feature type="compositionally biased region" description="Polar residues" evidence="1">
    <location>
        <begin position="577"/>
        <end position="632"/>
    </location>
</feature>
<sequence length="1455" mass="160192">MMETAHQRGTRYIKANGTSRKPHSRNKHWVAEHVSSNENVHDPTQERWTRGGHRGGRGRNDGRKSQNRSVVFRTGSVKSEEESGGEGTTDAEEEEDDELQAPEEPVLETAEEREKFYQELVKAREAERKRAIAEGKMDDPLVPKRLDEAITMVGTCMDMCPRFERYRRERENNLDKWETIPGTRRVDHKRAVKAYERAAGDKTIPSDLRPPRVLKKTLDYLFHKLLPEGGFENTHTFIRDRSRAVRTDFTMQHETGPLAIECHDRCARYHILALHFMREKPDFSIALEEQQLMNTLQSLKEFYEDQRQRYQSPTELEMRVYHRLIHIRDQRERHDDIPAEIRNHPVFKLTTQFRLIVQAKSSPITKTSALVVDAEAMEIFGQLAAVLRDSGSVVMIYLVACILERLFGKDTIEDIEAIRGDLSIPDIIDGISDRQGSVSTEATSAIEDVQETPAAENVDSSLQSDPSQNQAPSSVSIFGSSPSSAFGQPSQPSPFTTASASPTPAPPPVPSAFANLKPTPNAFVNTPSVFGSSSAFGSSSSVFGSQSTSSGSLFGPSKPTGTTATVPAPASVFTATSQSLGPSPNRFGASSSAHQANMFGTQSPGNTSALSPPSDTSAVSAHTPTPTINGFGSSATTPSWPAASTTPSAPTSAPSPSLFSSDQSSQPISQLSFEAPKPQPPKSSTLFGTTSLNPAAPAFTPFKLSKEPNVETSSAQVQSTTPSTPAKSREAKSSSPRPSLSVSTNVNGTSASPGSQPEGARRPSIFSYDIAGPRTPLSEPPTPVKVQPVSLPSTPTASMESIPRQVRSLKGFPSISTEVPSANGSLSPIFGSPMKSPTKPGSLLSMPELSTEPGPSIFKGPSKFPGPPGETAEKPSSKSAKGKERETYDEQDDARENGTDQGKAMAHRDMVVLRSAFKRWYRVTTNPFLGYKPSGKKAKRELQALPPSRAPSEESTVSTSSVSSRAWRKRNRPSMPSEIMWTDEDVARRLRENREEHESRWTQGSFLASVRAVVHRKAQGDPPFWNLWLSMNPDVDGTAIWVQRKFSVPESGEWLSENSFQIPISSQEDTTQPPSAPSLLVFECSPIADIGDDVERKYRAVDDYGRLRQVVKSFPKARRYSTSVVFIIWAEEEQKGLYKDLFEMIEDLMRDQLFADYRPMIIGSETKDLDGKFSEILDGMSLDVTARHSTWCKPDDLLAPFLQRWKNLSQDWAERCFINGEFDYELFGQAVHKLIDLMTSIFKHLAGLTNRPSLSLEIPAFGHAKESDALYEQTTTWLKNDIWKGTTDSAIADLEAYRYSRLAFPVQVLLEDLGAVIPALLRAHLPLDLTWPLPIPNVQLQSALKNFETVTGSAGGEFDELLVRRPLNPSPSKRRMTEDHLDTISGSTSGKRMKMSSLTASRDPITVNGTRVNGRHDSPSPSSKTSSSAGDGAVVTLAMLRARTREVREKYGHIP</sequence>
<dbReference type="OMA" id="RDQKERH"/>
<feature type="compositionally biased region" description="Low complexity" evidence="1">
    <location>
        <begin position="471"/>
        <end position="502"/>
    </location>
</feature>
<dbReference type="GO" id="GO:0005737">
    <property type="term" value="C:cytoplasm"/>
    <property type="evidence" value="ECO:0007669"/>
    <property type="project" value="TreeGrafter"/>
</dbReference>
<feature type="compositionally biased region" description="Polar residues" evidence="1">
    <location>
        <begin position="682"/>
        <end position="693"/>
    </location>
</feature>
<feature type="compositionally biased region" description="Basic and acidic residues" evidence="1">
    <location>
        <begin position="39"/>
        <end position="49"/>
    </location>
</feature>
<feature type="region of interest" description="Disordered" evidence="1">
    <location>
        <begin position="449"/>
        <end position="514"/>
    </location>
</feature>
<dbReference type="InterPro" id="IPR045107">
    <property type="entry name" value="SAC3/GANP/THP3"/>
</dbReference>
<dbReference type="EMBL" id="KB469306">
    <property type="protein sequence ID" value="EPQ53128.1"/>
    <property type="molecule type" value="Genomic_DNA"/>
</dbReference>
<feature type="region of interest" description="Disordered" evidence="1">
    <location>
        <begin position="540"/>
        <end position="905"/>
    </location>
</feature>
<dbReference type="PANTHER" id="PTHR12436">
    <property type="entry name" value="80 KDA MCM3-ASSOCIATED PROTEIN"/>
    <property type="match status" value="1"/>
</dbReference>
<dbReference type="eggNOG" id="KOG1860">
    <property type="taxonomic scope" value="Eukaryota"/>
</dbReference>
<evidence type="ECO:0000256" key="1">
    <source>
        <dbReference type="SAM" id="MobiDB-lite"/>
    </source>
</evidence>
<feature type="compositionally biased region" description="Basic and acidic residues" evidence="1">
    <location>
        <begin position="871"/>
        <end position="898"/>
    </location>
</feature>
<accession>S7Q0A5</accession>
<dbReference type="Proteomes" id="UP000030669">
    <property type="component" value="Unassembled WGS sequence"/>
</dbReference>
<name>S7Q0A5_GLOTA</name>
<dbReference type="KEGG" id="gtr:GLOTRDRAFT_140053"/>
<feature type="compositionally biased region" description="Polar residues" evidence="1">
    <location>
        <begin position="790"/>
        <end position="799"/>
    </location>
</feature>
<evidence type="ECO:0000313" key="3">
    <source>
        <dbReference type="EMBL" id="EPQ53128.1"/>
    </source>
</evidence>
<feature type="compositionally biased region" description="Polar residues" evidence="1">
    <location>
        <begin position="814"/>
        <end position="826"/>
    </location>
</feature>
<dbReference type="GO" id="GO:0070390">
    <property type="term" value="C:transcription export complex 2"/>
    <property type="evidence" value="ECO:0007669"/>
    <property type="project" value="TreeGrafter"/>
</dbReference>